<feature type="active site" description="Proton acceptor" evidence="2">
    <location>
        <position position="141"/>
    </location>
</feature>
<dbReference type="PANTHER" id="PTHR43300">
    <property type="entry name" value="ACETYLTRANSFERASE"/>
    <property type="match status" value="1"/>
</dbReference>
<comment type="similarity">
    <text evidence="1">Belongs to the transferase hexapeptide repeat family.</text>
</comment>
<dbReference type="Pfam" id="PF14602">
    <property type="entry name" value="Hexapep_2"/>
    <property type="match status" value="1"/>
</dbReference>
<comment type="caution">
    <text evidence="5">The sequence shown here is derived from an EMBL/GenBank/DDBJ whole genome shotgun (WGS) entry which is preliminary data.</text>
</comment>
<dbReference type="EMBL" id="WRXO01000004">
    <property type="protein sequence ID" value="MVT42073.1"/>
    <property type="molecule type" value="Genomic_DNA"/>
</dbReference>
<dbReference type="InterPro" id="IPR001451">
    <property type="entry name" value="Hexapep"/>
</dbReference>
<sequence length="213" mass="22533">MHRKSLILIGGGGHCKSCIDVIESTDEWIISGIIDKEEMEGKQILGYPVIGTDNDLDRLVKEGHYFLITIGQIKSADSRKILFSRLREKDAKIATVVSSKAIVSKYASIGPGTIVHHSCIVNAAVNIGANCIINTAANIEHDTQVGDHTHVSTCAVLNGNVMIGSECFIGSGTVISNGIHISDNVIIGAGSVLMKSINVAGIYAGTPGKIIVR</sequence>
<dbReference type="InterPro" id="IPR041561">
    <property type="entry name" value="PglD_N"/>
</dbReference>
<dbReference type="GO" id="GO:0016740">
    <property type="term" value="F:transferase activity"/>
    <property type="evidence" value="ECO:0007669"/>
    <property type="project" value="UniProtKB-KW"/>
</dbReference>
<dbReference type="InterPro" id="IPR011004">
    <property type="entry name" value="Trimer_LpxA-like_sf"/>
</dbReference>
<reference evidence="5 6" key="1">
    <citation type="submission" date="2019-12" db="EMBL/GenBank/DDBJ databases">
        <title>The draft genomic sequence of strain Chitinophaga oryziterrae JCM 16595.</title>
        <authorList>
            <person name="Zhang X."/>
        </authorList>
    </citation>
    <scope>NUCLEOTIDE SEQUENCE [LARGE SCALE GENOMIC DNA]</scope>
    <source>
        <strain evidence="5 6">JCM 16595</strain>
    </source>
</reference>
<feature type="site" description="Increases basicity of active site His" evidence="2">
    <location>
        <position position="142"/>
    </location>
</feature>
<dbReference type="PANTHER" id="PTHR43300:SF7">
    <property type="entry name" value="UDP-N-ACETYLBACILLOSAMINE N-ACETYLTRANSFERASE"/>
    <property type="match status" value="1"/>
</dbReference>
<dbReference type="Pfam" id="PF17836">
    <property type="entry name" value="PglD_N"/>
    <property type="match status" value="1"/>
</dbReference>
<proteinExistence type="inferred from homology"/>
<dbReference type="SUPFAM" id="SSF51161">
    <property type="entry name" value="Trimeric LpxA-like enzymes"/>
    <property type="match status" value="1"/>
</dbReference>
<evidence type="ECO:0000256" key="1">
    <source>
        <dbReference type="ARBA" id="ARBA00007274"/>
    </source>
</evidence>
<feature type="domain" description="PglD N-terminal" evidence="4">
    <location>
        <begin position="6"/>
        <end position="74"/>
    </location>
</feature>
<keyword evidence="6" id="KW-1185">Reference proteome</keyword>
<accession>A0A6N8JAA6</accession>
<dbReference type="Proteomes" id="UP000468388">
    <property type="component" value="Unassembled WGS sequence"/>
</dbReference>
<dbReference type="Gene3D" id="2.160.10.10">
    <property type="entry name" value="Hexapeptide repeat proteins"/>
    <property type="match status" value="1"/>
</dbReference>
<evidence type="ECO:0000313" key="5">
    <source>
        <dbReference type="EMBL" id="MVT42073.1"/>
    </source>
</evidence>
<evidence type="ECO:0000256" key="2">
    <source>
        <dbReference type="PIRSR" id="PIRSR620019-1"/>
    </source>
</evidence>
<dbReference type="AlphaFoldDB" id="A0A6N8JAA6"/>
<evidence type="ECO:0000259" key="4">
    <source>
        <dbReference type="Pfam" id="PF17836"/>
    </source>
</evidence>
<organism evidence="5 6">
    <name type="scientific">Chitinophaga oryziterrae</name>
    <dbReference type="NCBI Taxonomy" id="1031224"/>
    <lineage>
        <taxon>Bacteria</taxon>
        <taxon>Pseudomonadati</taxon>
        <taxon>Bacteroidota</taxon>
        <taxon>Chitinophagia</taxon>
        <taxon>Chitinophagales</taxon>
        <taxon>Chitinophagaceae</taxon>
        <taxon>Chitinophaga</taxon>
    </lineage>
</organism>
<dbReference type="NCBIfam" id="TIGR03570">
    <property type="entry name" value="NeuD_NnaD"/>
    <property type="match status" value="1"/>
</dbReference>
<dbReference type="Gene3D" id="3.40.50.20">
    <property type="match status" value="1"/>
</dbReference>
<feature type="binding site" evidence="3">
    <location>
        <position position="150"/>
    </location>
    <ligand>
        <name>acetyl-CoA</name>
        <dbReference type="ChEBI" id="CHEBI:57288"/>
    </ligand>
</feature>
<feature type="binding site" evidence="3">
    <location>
        <position position="71"/>
    </location>
    <ligand>
        <name>substrate</name>
    </ligand>
</feature>
<evidence type="ECO:0000313" key="6">
    <source>
        <dbReference type="Proteomes" id="UP000468388"/>
    </source>
</evidence>
<dbReference type="OrthoDB" id="9801697at2"/>
<dbReference type="InterPro" id="IPR020019">
    <property type="entry name" value="AcTrfase_PglD-like"/>
</dbReference>
<dbReference type="InterPro" id="IPR050179">
    <property type="entry name" value="Trans_hexapeptide_repeat"/>
</dbReference>
<gene>
    <name evidence="5" type="ORF">GO495_15890</name>
</gene>
<name>A0A6N8JAA6_9BACT</name>
<keyword evidence="5" id="KW-0808">Transferase</keyword>
<evidence type="ECO:0000256" key="3">
    <source>
        <dbReference type="PIRSR" id="PIRSR620019-2"/>
    </source>
</evidence>
<dbReference type="RefSeq" id="WP_157300707.1">
    <property type="nucleotide sequence ID" value="NZ_BAAAZB010000005.1"/>
</dbReference>
<protein>
    <submittedName>
        <fullName evidence="5">Acetyltransferase</fullName>
    </submittedName>
</protein>
<dbReference type="CDD" id="cd03360">
    <property type="entry name" value="LbH_AT_putative"/>
    <property type="match status" value="1"/>
</dbReference>